<keyword evidence="1" id="KW-0808">Transferase</keyword>
<dbReference type="PANTHER" id="PTHR31896">
    <property type="entry name" value="FAMILY REGULATORY PROTEIN, PUTATIVE (AFU_ORTHOLOGUE AFUA_3G14730)-RELATED"/>
    <property type="match status" value="1"/>
</dbReference>
<dbReference type="InterPro" id="IPR051283">
    <property type="entry name" value="Sec_Metabolite_Acyltrans"/>
</dbReference>
<dbReference type="InterPro" id="IPR023213">
    <property type="entry name" value="CAT-like_dom_sf"/>
</dbReference>
<accession>A0ABR2VVF5</accession>
<comment type="caution">
    <text evidence="2">The sequence shown here is derived from an EMBL/GenBank/DDBJ whole genome shotgun (WGS) entry which is preliminary data.</text>
</comment>
<dbReference type="EMBL" id="JASJQH010007595">
    <property type="protein sequence ID" value="KAK9703995.1"/>
    <property type="molecule type" value="Genomic_DNA"/>
</dbReference>
<reference evidence="2 3" key="1">
    <citation type="submission" date="2023-04" db="EMBL/GenBank/DDBJ databases">
        <title>Genome of Basidiobolus ranarum AG-B5.</title>
        <authorList>
            <person name="Stajich J.E."/>
            <person name="Carter-House D."/>
            <person name="Gryganskyi A."/>
        </authorList>
    </citation>
    <scope>NUCLEOTIDE SEQUENCE [LARGE SCALE GENOMIC DNA]</scope>
    <source>
        <strain evidence="2 3">AG-B5</strain>
    </source>
</reference>
<evidence type="ECO:0000313" key="2">
    <source>
        <dbReference type="EMBL" id="KAK9703995.1"/>
    </source>
</evidence>
<name>A0ABR2VVF5_9FUNG</name>
<dbReference type="Pfam" id="PF02458">
    <property type="entry name" value="Transferase"/>
    <property type="match status" value="1"/>
</dbReference>
<sequence length="484" mass="53770">MVTKILSISRVKPNNPTLDASLYAGYNPSSFTTYNTSEHPVIPLSALDKNNYSSVTLFYGYTSSAFPSSITSFSSLVEKLSSSLSQLLDYFPILAGTFEYIPDEKIGNIILDGSGVVLVQSENSELSLTDLTNIEHQSIELAKHFSIDSAALKTQYPSIQHYPLIVQVTKLKCSSVILTLQTSHALLDGTSYETFQSTWSKLALGMTNVDKPDLQQFLYHNRIDDSIVSEMPTGWAPVPKSSLLNPSNDSQLPPVYSKLYYLSQSKILHLKEEITAVLSSQGFPHFISSDDVVTAVFWRAITKIRQLAPNSTSSLIRPTNIRSFESPPIPPNAIGNFAMTHHTSLLVSELSSPSLIPSLVEICKQIRMSMLAFDHHKIRRNYKYFAELPPETACSMNFQSYDVADIFINSWKKFTTLANFDLGFGSNSFVLLPPIANGMVIFFPTNQSNLPGVIAHVYLPPNQLKELSNDQGVQLIMSDDNERN</sequence>
<evidence type="ECO:0000256" key="1">
    <source>
        <dbReference type="ARBA" id="ARBA00022679"/>
    </source>
</evidence>
<proteinExistence type="predicted"/>
<keyword evidence="3" id="KW-1185">Reference proteome</keyword>
<organism evidence="2 3">
    <name type="scientific">Basidiobolus ranarum</name>
    <dbReference type="NCBI Taxonomy" id="34480"/>
    <lineage>
        <taxon>Eukaryota</taxon>
        <taxon>Fungi</taxon>
        <taxon>Fungi incertae sedis</taxon>
        <taxon>Zoopagomycota</taxon>
        <taxon>Entomophthoromycotina</taxon>
        <taxon>Basidiobolomycetes</taxon>
        <taxon>Basidiobolales</taxon>
        <taxon>Basidiobolaceae</taxon>
        <taxon>Basidiobolus</taxon>
    </lineage>
</organism>
<gene>
    <name evidence="2" type="ORF">K7432_010435</name>
</gene>
<evidence type="ECO:0000313" key="3">
    <source>
        <dbReference type="Proteomes" id="UP001479436"/>
    </source>
</evidence>
<dbReference type="SUPFAM" id="SSF52777">
    <property type="entry name" value="CoA-dependent acyltransferases"/>
    <property type="match status" value="1"/>
</dbReference>
<protein>
    <submittedName>
        <fullName evidence="2">Uncharacterized protein</fullName>
    </submittedName>
</protein>
<dbReference type="Gene3D" id="3.30.559.10">
    <property type="entry name" value="Chloramphenicol acetyltransferase-like domain"/>
    <property type="match status" value="2"/>
</dbReference>
<dbReference type="Proteomes" id="UP001479436">
    <property type="component" value="Unassembled WGS sequence"/>
</dbReference>
<dbReference type="PANTHER" id="PTHR31896:SF64">
    <property type="entry name" value="TRICHOTHECENE 3-O-ACETYLTRANSFERASE"/>
    <property type="match status" value="1"/>
</dbReference>